<dbReference type="Pfam" id="PF01066">
    <property type="entry name" value="CDP-OH_P_transf"/>
    <property type="match status" value="1"/>
</dbReference>
<dbReference type="GO" id="GO:0008654">
    <property type="term" value="P:phospholipid biosynthetic process"/>
    <property type="evidence" value="ECO:0007669"/>
    <property type="project" value="InterPro"/>
</dbReference>
<dbReference type="GO" id="GO:0016020">
    <property type="term" value="C:membrane"/>
    <property type="evidence" value="ECO:0007669"/>
    <property type="project" value="InterPro"/>
</dbReference>
<feature type="transmembrane region" description="Helical" evidence="1">
    <location>
        <begin position="42"/>
        <end position="60"/>
    </location>
</feature>
<sequence length="208" mass="22562">MSAIFASLDNRFSVASLRRPSQGLYASTIAPEQVAPSQLARMAALSVTLVRIPIILFGIAALNMGWQLMACTSFVAFALLDYFDGVAARKVGEDTASRRLGDVLLDRVSIHTVILLTCLYYGGGWAAWSVLLLRDLLQGGFSSYLLAKYRVIIIGAYWHMSYGIAILVWECAYVMTGSVSQALTVCTAAIVYATGVDYGARCLKLVRA</sequence>
<feature type="transmembrane region" description="Helical" evidence="1">
    <location>
        <begin position="108"/>
        <end position="131"/>
    </location>
</feature>
<dbReference type="InterPro" id="IPR000462">
    <property type="entry name" value="CDP-OH_P_trans"/>
</dbReference>
<gene>
    <name evidence="2" type="ORF">OFA60_09735</name>
</gene>
<dbReference type="InterPro" id="IPR043130">
    <property type="entry name" value="CDP-OH_PTrfase_TM_dom"/>
</dbReference>
<dbReference type="Proteomes" id="UP001163127">
    <property type="component" value="Chromosome"/>
</dbReference>
<dbReference type="GO" id="GO:0016780">
    <property type="term" value="F:phosphotransferase activity, for other substituted phosphate groups"/>
    <property type="evidence" value="ECO:0007669"/>
    <property type="project" value="InterPro"/>
</dbReference>
<evidence type="ECO:0000256" key="1">
    <source>
        <dbReference type="SAM" id="Phobius"/>
    </source>
</evidence>
<keyword evidence="1" id="KW-1133">Transmembrane helix</keyword>
<dbReference type="EMBL" id="CP113787">
    <property type="protein sequence ID" value="WAL42328.1"/>
    <property type="molecule type" value="Genomic_DNA"/>
</dbReference>
<organism evidence="2 3">
    <name type="scientific">Actinomyces naeslundii</name>
    <dbReference type="NCBI Taxonomy" id="1655"/>
    <lineage>
        <taxon>Bacteria</taxon>
        <taxon>Bacillati</taxon>
        <taxon>Actinomycetota</taxon>
        <taxon>Actinomycetes</taxon>
        <taxon>Actinomycetales</taxon>
        <taxon>Actinomycetaceae</taxon>
        <taxon>Actinomyces</taxon>
    </lineage>
</organism>
<keyword evidence="1" id="KW-0812">Transmembrane</keyword>
<feature type="transmembrane region" description="Helical" evidence="1">
    <location>
        <begin position="151"/>
        <end position="169"/>
    </location>
</feature>
<dbReference type="RefSeq" id="WP_268397970.1">
    <property type="nucleotide sequence ID" value="NZ_CP113787.1"/>
</dbReference>
<evidence type="ECO:0000313" key="3">
    <source>
        <dbReference type="Proteomes" id="UP001163127"/>
    </source>
</evidence>
<reference evidence="2" key="1">
    <citation type="submission" date="2022-11" db="EMBL/GenBank/DDBJ databases">
        <title>Dental biofilm bacteria. Genome sequencing and assembly.</title>
        <authorList>
            <person name="Robertsson C."/>
        </authorList>
    </citation>
    <scope>NUCLEOTIDE SEQUENCE</scope>
    <source>
        <strain evidence="2">CW</strain>
    </source>
</reference>
<name>A0AA47FI16_ACTNA</name>
<accession>A0AA47FI16</accession>
<dbReference type="AlphaFoldDB" id="A0AA47FI16"/>
<protein>
    <submittedName>
        <fullName evidence="2">CDP-alcohol phosphatidyltransferase family protein</fullName>
    </submittedName>
</protein>
<proteinExistence type="predicted"/>
<keyword evidence="1" id="KW-0472">Membrane</keyword>
<evidence type="ECO:0000313" key="2">
    <source>
        <dbReference type="EMBL" id="WAL42328.1"/>
    </source>
</evidence>
<dbReference type="Gene3D" id="1.20.120.1760">
    <property type="match status" value="1"/>
</dbReference>